<dbReference type="Pfam" id="PF03480">
    <property type="entry name" value="DctP"/>
    <property type="match status" value="1"/>
</dbReference>
<evidence type="ECO:0000256" key="2">
    <source>
        <dbReference type="ARBA" id="ARBA00009023"/>
    </source>
</evidence>
<reference evidence="7 8" key="1">
    <citation type="submission" date="2019-03" db="EMBL/GenBank/DDBJ databases">
        <title>Rhodobacteraceae bacterium SM1902, a new member of the family Rhodobacteraceae isolated from Yantai.</title>
        <authorList>
            <person name="Sun Y."/>
        </authorList>
    </citation>
    <scope>NUCLEOTIDE SEQUENCE [LARGE SCALE GENOMIC DNA]</scope>
    <source>
        <strain evidence="7 8">SM1902</strain>
    </source>
</reference>
<dbReference type="EMBL" id="SMZO01000041">
    <property type="protein sequence ID" value="TDL85629.1"/>
    <property type="molecule type" value="Genomic_DNA"/>
</dbReference>
<dbReference type="PANTHER" id="PTHR33376:SF7">
    <property type="entry name" value="C4-DICARBOXYLATE-BINDING PROTEIN DCTB"/>
    <property type="match status" value="1"/>
</dbReference>
<protein>
    <submittedName>
        <fullName evidence="7">TRAP transporter substrate-binding protein</fullName>
    </submittedName>
</protein>
<proteinExistence type="inferred from homology"/>
<keyword evidence="5" id="KW-0574">Periplasm</keyword>
<name>A0A4V3BB66_9RHOB</name>
<feature type="chain" id="PRO_5020249771" evidence="6">
    <location>
        <begin position="25"/>
        <end position="336"/>
    </location>
</feature>
<evidence type="ECO:0000313" key="7">
    <source>
        <dbReference type="EMBL" id="TDL85629.1"/>
    </source>
</evidence>
<dbReference type="Gene3D" id="3.40.190.170">
    <property type="entry name" value="Bacterial extracellular solute-binding protein, family 7"/>
    <property type="match status" value="1"/>
</dbReference>
<evidence type="ECO:0000256" key="5">
    <source>
        <dbReference type="ARBA" id="ARBA00022764"/>
    </source>
</evidence>
<comment type="subcellular location">
    <subcellularLocation>
        <location evidence="1">Periplasm</location>
    </subcellularLocation>
</comment>
<dbReference type="RefSeq" id="WP_133343712.1">
    <property type="nucleotide sequence ID" value="NZ_SMZO01000041.1"/>
</dbReference>
<dbReference type="InterPro" id="IPR018389">
    <property type="entry name" value="DctP_fam"/>
</dbReference>
<organism evidence="7 8">
    <name type="scientific">Meridianimarinicoccus aquatilis</name>
    <dbReference type="NCBI Taxonomy" id="2552766"/>
    <lineage>
        <taxon>Bacteria</taxon>
        <taxon>Pseudomonadati</taxon>
        <taxon>Pseudomonadota</taxon>
        <taxon>Alphaproteobacteria</taxon>
        <taxon>Rhodobacterales</taxon>
        <taxon>Paracoccaceae</taxon>
        <taxon>Meridianimarinicoccus</taxon>
    </lineage>
</organism>
<evidence type="ECO:0000256" key="3">
    <source>
        <dbReference type="ARBA" id="ARBA00022448"/>
    </source>
</evidence>
<dbReference type="GO" id="GO:0030288">
    <property type="term" value="C:outer membrane-bounded periplasmic space"/>
    <property type="evidence" value="ECO:0007669"/>
    <property type="project" value="InterPro"/>
</dbReference>
<evidence type="ECO:0000313" key="8">
    <source>
        <dbReference type="Proteomes" id="UP000294562"/>
    </source>
</evidence>
<dbReference type="PIRSF" id="PIRSF006470">
    <property type="entry name" value="DctB"/>
    <property type="match status" value="1"/>
</dbReference>
<dbReference type="OrthoDB" id="8673861at2"/>
<sequence>MKSKTMMMSAAVLALLCAAPAAQAKEMRARLGHVFATGSPVDDSSHAFAQCVTDETGGELSLTVFPDSQLGGDEALGRDLARGGLEFAFLNPGSLTGLDPLLDIHYLPYIVSSFDEADKVFYNPEGVLQTTLREAMGSHGMHAIGFFELEFRAITNSERAVTSVEDVNGMRLRVPGSISIRSFFENAGAQAVTLPFPELFVALQQGTVAGQDNGASITFNSRLFEAQKYMTLSNHVYAMGAITVGQRFWDEQSDERKAVIEDCATSATADQIVANRAQSAAYLDGIREGGVEVHELAPEEMAKFVEIGRNVWSRLEETYGADRIAALRAEVDGLND</sequence>
<evidence type="ECO:0000256" key="1">
    <source>
        <dbReference type="ARBA" id="ARBA00004418"/>
    </source>
</evidence>
<dbReference type="GO" id="GO:0055085">
    <property type="term" value="P:transmembrane transport"/>
    <property type="evidence" value="ECO:0007669"/>
    <property type="project" value="InterPro"/>
</dbReference>
<evidence type="ECO:0000256" key="4">
    <source>
        <dbReference type="ARBA" id="ARBA00022729"/>
    </source>
</evidence>
<comment type="caution">
    <text evidence="7">The sequence shown here is derived from an EMBL/GenBank/DDBJ whole genome shotgun (WGS) entry which is preliminary data.</text>
</comment>
<gene>
    <name evidence="7" type="ORF">E2L05_15050</name>
</gene>
<accession>A0A4V3BB66</accession>
<dbReference type="PANTHER" id="PTHR33376">
    <property type="match status" value="1"/>
</dbReference>
<keyword evidence="4 6" id="KW-0732">Signal</keyword>
<keyword evidence="3" id="KW-0813">Transport</keyword>
<dbReference type="InterPro" id="IPR038404">
    <property type="entry name" value="TRAP_DctP_sf"/>
</dbReference>
<dbReference type="NCBIfam" id="NF037995">
    <property type="entry name" value="TRAP_S1"/>
    <property type="match status" value="1"/>
</dbReference>
<dbReference type="Proteomes" id="UP000294562">
    <property type="component" value="Unassembled WGS sequence"/>
</dbReference>
<dbReference type="CDD" id="cd13603">
    <property type="entry name" value="PBP2_TRAP_Siap_TeaA_like"/>
    <property type="match status" value="1"/>
</dbReference>
<dbReference type="AlphaFoldDB" id="A0A4V3BB66"/>
<keyword evidence="8" id="KW-1185">Reference proteome</keyword>
<feature type="signal peptide" evidence="6">
    <location>
        <begin position="1"/>
        <end position="24"/>
    </location>
</feature>
<dbReference type="InterPro" id="IPR004682">
    <property type="entry name" value="TRAP_DctP"/>
</dbReference>
<comment type="similarity">
    <text evidence="2">Belongs to the bacterial solute-binding protein 7 family.</text>
</comment>
<evidence type="ECO:0000256" key="6">
    <source>
        <dbReference type="SAM" id="SignalP"/>
    </source>
</evidence>